<protein>
    <recommendedName>
        <fullName evidence="3">Transposase</fullName>
    </recommendedName>
</protein>
<keyword evidence="2" id="KW-1185">Reference proteome</keyword>
<sequence length="75" mass="8683">MKTHGHIRPSLYNSIWLNTEIALLLMPPYSSDLALNEFFHYPKIKKVLKGHLSSRSDMLRFKCSRAIDEVPGIQQ</sequence>
<accession>A0ABY6K9X7</accession>
<gene>
    <name evidence="1" type="ORF">LAZ67_3002894</name>
</gene>
<name>A0ABY6K9X7_9ARAC</name>
<organism evidence="1 2">
    <name type="scientific">Cordylochernes scorpioides</name>
    <dbReference type="NCBI Taxonomy" id="51811"/>
    <lineage>
        <taxon>Eukaryota</taxon>
        <taxon>Metazoa</taxon>
        <taxon>Ecdysozoa</taxon>
        <taxon>Arthropoda</taxon>
        <taxon>Chelicerata</taxon>
        <taxon>Arachnida</taxon>
        <taxon>Pseudoscorpiones</taxon>
        <taxon>Cheliferoidea</taxon>
        <taxon>Chernetidae</taxon>
        <taxon>Cordylochernes</taxon>
    </lineage>
</organism>
<evidence type="ECO:0000313" key="1">
    <source>
        <dbReference type="EMBL" id="UYV65041.1"/>
    </source>
</evidence>
<reference evidence="1 2" key="1">
    <citation type="submission" date="2022-01" db="EMBL/GenBank/DDBJ databases">
        <title>A chromosomal length assembly of Cordylochernes scorpioides.</title>
        <authorList>
            <person name="Zeh D."/>
            <person name="Zeh J."/>
        </authorList>
    </citation>
    <scope>NUCLEOTIDE SEQUENCE [LARGE SCALE GENOMIC DNA]</scope>
    <source>
        <strain evidence="1">IN4F17</strain>
        <tissue evidence="1">Whole Body</tissue>
    </source>
</reference>
<evidence type="ECO:0008006" key="3">
    <source>
        <dbReference type="Google" id="ProtNLM"/>
    </source>
</evidence>
<evidence type="ECO:0000313" key="2">
    <source>
        <dbReference type="Proteomes" id="UP001235939"/>
    </source>
</evidence>
<proteinExistence type="predicted"/>
<dbReference type="EMBL" id="CP092865">
    <property type="protein sequence ID" value="UYV65041.1"/>
    <property type="molecule type" value="Genomic_DNA"/>
</dbReference>
<dbReference type="Proteomes" id="UP001235939">
    <property type="component" value="Chromosome 03"/>
</dbReference>